<gene>
    <name evidence="1" type="ORF">GZ77_03440</name>
</gene>
<evidence type="ECO:0000313" key="1">
    <source>
        <dbReference type="EMBL" id="KEQ15651.1"/>
    </source>
</evidence>
<protein>
    <submittedName>
        <fullName evidence="1">Uncharacterized protein</fullName>
    </submittedName>
</protein>
<keyword evidence="2" id="KW-1185">Reference proteome</keyword>
<organism evidence="1 2">
    <name type="scientific">Endozoicomonas montiporae</name>
    <dbReference type="NCBI Taxonomy" id="1027273"/>
    <lineage>
        <taxon>Bacteria</taxon>
        <taxon>Pseudomonadati</taxon>
        <taxon>Pseudomonadota</taxon>
        <taxon>Gammaproteobacteria</taxon>
        <taxon>Oceanospirillales</taxon>
        <taxon>Endozoicomonadaceae</taxon>
        <taxon>Endozoicomonas</taxon>
    </lineage>
</organism>
<dbReference type="EMBL" id="JOKG01000001">
    <property type="protein sequence ID" value="KEQ15651.1"/>
    <property type="molecule type" value="Genomic_DNA"/>
</dbReference>
<sequence>MSVFFVKAKRLHRTKSRREAAYLDPFVLENLDGALKKAEGQKHSMSDKMACSMLLAIAITKMKRGDEPGLQAVTYELLDTYSELLPDYIELLHLNQEYRSNPSAFEDEERLNYFCHLTEKAHFMPSVWLLTRLALKPDSPISPGVMIDTLTSLESTHKVNSLILTAFALVPDDANLAVEYEQPDNKTVPHQALWIFSSLFHNHRKDYWPGPENGFSPKLQHWLCMTLKQTVTEIRQMSFSRAISEAREFLPTRTEAEKARFGRQKS</sequence>
<comment type="caution">
    <text evidence="1">The sequence shown here is derived from an EMBL/GenBank/DDBJ whole genome shotgun (WGS) entry which is preliminary data.</text>
</comment>
<reference evidence="1 2" key="1">
    <citation type="submission" date="2014-06" db="EMBL/GenBank/DDBJ databases">
        <title>Whole Genome Sequences of Three Symbiotic Endozoicomonas Bacteria.</title>
        <authorList>
            <person name="Neave M.J."/>
            <person name="Apprill A."/>
            <person name="Voolstra C.R."/>
        </authorList>
    </citation>
    <scope>NUCLEOTIDE SEQUENCE [LARGE SCALE GENOMIC DNA]</scope>
    <source>
        <strain evidence="1 2">LMG 24815</strain>
    </source>
</reference>
<proteinExistence type="predicted"/>
<evidence type="ECO:0000313" key="2">
    <source>
        <dbReference type="Proteomes" id="UP000028006"/>
    </source>
</evidence>
<dbReference type="AlphaFoldDB" id="A0A081NB28"/>
<dbReference type="Proteomes" id="UP000028006">
    <property type="component" value="Unassembled WGS sequence"/>
</dbReference>
<name>A0A081NB28_9GAMM</name>
<accession>A0A081NB28</accession>